<dbReference type="InterPro" id="IPR008767">
    <property type="entry name" value="Phage_SPP1_head-tail_adaptor"/>
</dbReference>
<dbReference type="NCBIfam" id="TIGR01563">
    <property type="entry name" value="gp16_SPP1"/>
    <property type="match status" value="1"/>
</dbReference>
<evidence type="ECO:0000313" key="1">
    <source>
        <dbReference type="EMBL" id="BED92973.1"/>
    </source>
</evidence>
<sequence>MYINIGNFNKKIEIISYILTKDNDGFEIKTENMVWSTWAQVTNTSGTEIIRSNSDFASVKTRFLMRTPRVTIDEDMVIKFENQIYEIIYINDYGYNRHYTEIITNLTKQ</sequence>
<dbReference type="Pfam" id="PF05521">
    <property type="entry name" value="Phage_HCP"/>
    <property type="match status" value="1"/>
</dbReference>
<proteinExistence type="predicted"/>
<dbReference type="Gene3D" id="2.40.10.270">
    <property type="entry name" value="Bacteriophage SPP1 head-tail adaptor protein"/>
    <property type="match status" value="1"/>
</dbReference>
<protein>
    <submittedName>
        <fullName evidence="1">Phage head closure protein</fullName>
    </submittedName>
</protein>
<dbReference type="KEGG" id="ptrh:RsTaC01_0909"/>
<dbReference type="Proteomes" id="UP001335720">
    <property type="component" value="Chromosome"/>
</dbReference>
<accession>A0AA48HX28</accession>
<gene>
    <name evidence="1" type="ORF">RsTaC01_0909</name>
</gene>
<dbReference type="InterPro" id="IPR038666">
    <property type="entry name" value="SSP1_head-tail_sf"/>
</dbReference>
<dbReference type="AlphaFoldDB" id="A0AA48HX28"/>
<name>A0AA48HX28_9FIRM</name>
<dbReference type="EMBL" id="AP027925">
    <property type="protein sequence ID" value="BED92973.1"/>
    <property type="molecule type" value="Genomic_DNA"/>
</dbReference>
<organism evidence="1">
    <name type="scientific">Candidatus Paraimprobicoccus trichonymphae</name>
    <dbReference type="NCBI Taxonomy" id="3033793"/>
    <lineage>
        <taxon>Bacteria</taxon>
        <taxon>Bacillati</taxon>
        <taxon>Bacillota</taxon>
        <taxon>Clostridia</taxon>
        <taxon>Candidatus Paraimprobicoccus</taxon>
    </lineage>
</organism>
<reference evidence="1" key="1">
    <citation type="journal article" date="2023" name="ISME J.">
        <title>Emergence of putative energy parasites within Clostridia revealed by genome analysis of a novel endosymbiotic clade.</title>
        <authorList>
            <person name="Takahashi K."/>
            <person name="Kuwahara H."/>
            <person name="Horikawa Y."/>
            <person name="Izawa K."/>
            <person name="Kato D."/>
            <person name="Inagaki T."/>
            <person name="Yuki M."/>
            <person name="Ohkuma M."/>
            <person name="Hongoh Y."/>
        </authorList>
    </citation>
    <scope>NUCLEOTIDE SEQUENCE</scope>
    <source>
        <strain evidence="1">RsTa-C01</strain>
    </source>
</reference>